<keyword evidence="1" id="KW-0812">Transmembrane</keyword>
<sequence>MPHLRLLFLLCEGFFFSFPFSFFPFFIFIFFLVTIIIRGVKVIIIISCVFRCGVVAPDPFAFVLDFPSCVFNVRYTSSILL</sequence>
<keyword evidence="1" id="KW-1133">Transmembrane helix</keyword>
<dbReference type="AlphaFoldDB" id="A0A319ERW1"/>
<evidence type="ECO:0000313" key="3">
    <source>
        <dbReference type="Proteomes" id="UP000248423"/>
    </source>
</evidence>
<evidence type="ECO:0000313" key="2">
    <source>
        <dbReference type="EMBL" id="PYI10525.1"/>
    </source>
</evidence>
<gene>
    <name evidence="2" type="ORF">BO78DRAFT_203331</name>
</gene>
<proteinExistence type="predicted"/>
<organism evidence="2 3">
    <name type="scientific">Aspergillus sclerotiicarbonarius (strain CBS 121057 / IBT 28362)</name>
    <dbReference type="NCBI Taxonomy" id="1448318"/>
    <lineage>
        <taxon>Eukaryota</taxon>
        <taxon>Fungi</taxon>
        <taxon>Dikarya</taxon>
        <taxon>Ascomycota</taxon>
        <taxon>Pezizomycotina</taxon>
        <taxon>Eurotiomycetes</taxon>
        <taxon>Eurotiomycetidae</taxon>
        <taxon>Eurotiales</taxon>
        <taxon>Aspergillaceae</taxon>
        <taxon>Aspergillus</taxon>
        <taxon>Aspergillus subgen. Circumdati</taxon>
    </lineage>
</organism>
<dbReference type="EMBL" id="KZ826321">
    <property type="protein sequence ID" value="PYI10525.1"/>
    <property type="molecule type" value="Genomic_DNA"/>
</dbReference>
<keyword evidence="1" id="KW-0472">Membrane</keyword>
<reference evidence="2 3" key="1">
    <citation type="submission" date="2018-02" db="EMBL/GenBank/DDBJ databases">
        <title>The genomes of Aspergillus section Nigri reveals drivers in fungal speciation.</title>
        <authorList>
            <consortium name="DOE Joint Genome Institute"/>
            <person name="Vesth T.C."/>
            <person name="Nybo J."/>
            <person name="Theobald S."/>
            <person name="Brandl J."/>
            <person name="Frisvad J.C."/>
            <person name="Nielsen K.F."/>
            <person name="Lyhne E.K."/>
            <person name="Kogle M.E."/>
            <person name="Kuo A."/>
            <person name="Riley R."/>
            <person name="Clum A."/>
            <person name="Nolan M."/>
            <person name="Lipzen A."/>
            <person name="Salamov A."/>
            <person name="Henrissat B."/>
            <person name="Wiebenga A."/>
            <person name="De vries R.P."/>
            <person name="Grigoriev I.V."/>
            <person name="Mortensen U.H."/>
            <person name="Andersen M.R."/>
            <person name="Baker S.E."/>
        </authorList>
    </citation>
    <scope>NUCLEOTIDE SEQUENCE [LARGE SCALE GENOMIC DNA]</scope>
    <source>
        <strain evidence="2 3">CBS 121057</strain>
    </source>
</reference>
<protein>
    <submittedName>
        <fullName evidence="2">Uncharacterized protein</fullName>
    </submittedName>
</protein>
<dbReference type="VEuPathDB" id="FungiDB:BO78DRAFT_203331"/>
<name>A0A319ERW1_ASPSB</name>
<keyword evidence="3" id="KW-1185">Reference proteome</keyword>
<accession>A0A319ERW1</accession>
<evidence type="ECO:0000256" key="1">
    <source>
        <dbReference type="SAM" id="Phobius"/>
    </source>
</evidence>
<feature type="transmembrane region" description="Helical" evidence="1">
    <location>
        <begin position="6"/>
        <end position="37"/>
    </location>
</feature>
<dbReference type="Proteomes" id="UP000248423">
    <property type="component" value="Unassembled WGS sequence"/>
</dbReference>